<comment type="subcellular location">
    <subcellularLocation>
        <location evidence="1">Cell membrane</location>
        <topology evidence="1">Multi-pass membrane protein</topology>
    </subcellularLocation>
</comment>
<name>A0A059Y160_9BACT</name>
<dbReference type="GO" id="GO:0008324">
    <property type="term" value="F:monoatomic cation transmembrane transporter activity"/>
    <property type="evidence" value="ECO:0007669"/>
    <property type="project" value="InterPro"/>
</dbReference>
<dbReference type="Gene3D" id="1.10.287.70">
    <property type="match status" value="1"/>
</dbReference>
<feature type="domain" description="RCK C-terminal" evidence="4">
    <location>
        <begin position="248"/>
        <end position="333"/>
    </location>
</feature>
<dbReference type="Proteomes" id="UP000027059">
    <property type="component" value="Chromosome"/>
</dbReference>
<dbReference type="PANTHER" id="PTHR43833:SF9">
    <property type="entry name" value="POTASSIUM CHANNEL PROTEIN YUGO-RELATED"/>
    <property type="match status" value="1"/>
</dbReference>
<keyword evidence="2" id="KW-0812">Transmembrane</keyword>
<dbReference type="EMBL" id="CP007243">
    <property type="protein sequence ID" value="AIA31202.1"/>
    <property type="molecule type" value="Genomic_DNA"/>
</dbReference>
<keyword evidence="5" id="KW-0406">Ion transport</keyword>
<dbReference type="InterPro" id="IPR006037">
    <property type="entry name" value="RCK_C"/>
</dbReference>
<dbReference type="HOGENOM" id="CLU_050982_0_1_0"/>
<evidence type="ECO:0000259" key="4">
    <source>
        <dbReference type="PROSITE" id="PS51202"/>
    </source>
</evidence>
<dbReference type="Pfam" id="PF02080">
    <property type="entry name" value="TrkA_C"/>
    <property type="match status" value="1"/>
</dbReference>
<keyword evidence="2" id="KW-1133">Transmembrane helix</keyword>
<reference evidence="5 6" key="2">
    <citation type="journal article" date="2015" name="Biomed. Res. Int.">
        <title>Effects of Arsenite Resistance on the Growth and Functional Gene Expression of Leptospirillum ferriphilum and Acidithiobacillus thiooxidans in Pure Culture and Coculture.</title>
        <authorList>
            <person name="Jiang H."/>
            <person name="Liang Y."/>
            <person name="Yin H."/>
            <person name="Xiao Y."/>
            <person name="Guo X."/>
            <person name="Xu Y."/>
            <person name="Hu Q."/>
            <person name="Liu H."/>
            <person name="Liu X."/>
        </authorList>
    </citation>
    <scope>NUCLEOTIDE SEQUENCE [LARGE SCALE GENOMIC DNA]</scope>
    <source>
        <strain evidence="5 6">YSK</strain>
    </source>
</reference>
<dbReference type="InterPro" id="IPR003148">
    <property type="entry name" value="RCK_N"/>
</dbReference>
<dbReference type="AlphaFoldDB" id="A0A059Y160"/>
<dbReference type="PROSITE" id="PS51201">
    <property type="entry name" value="RCK_N"/>
    <property type="match status" value="1"/>
</dbReference>
<organism evidence="5 6">
    <name type="scientific">Leptospirillum ferriphilum YSK</name>
    <dbReference type="NCBI Taxonomy" id="1441628"/>
    <lineage>
        <taxon>Bacteria</taxon>
        <taxon>Pseudomonadati</taxon>
        <taxon>Nitrospirota</taxon>
        <taxon>Nitrospiria</taxon>
        <taxon>Nitrospirales</taxon>
        <taxon>Nitrospiraceae</taxon>
        <taxon>Leptospirillum</taxon>
    </lineage>
</organism>
<feature type="transmembrane region" description="Helical" evidence="2">
    <location>
        <begin position="30"/>
        <end position="49"/>
    </location>
</feature>
<keyword evidence="2" id="KW-0472">Membrane</keyword>
<dbReference type="Pfam" id="PF07885">
    <property type="entry name" value="Ion_trans_2"/>
    <property type="match status" value="1"/>
</dbReference>
<feature type="domain" description="RCK N-terminal" evidence="3">
    <location>
        <begin position="107"/>
        <end position="225"/>
    </location>
</feature>
<protein>
    <submittedName>
        <fullName evidence="5">Potassium channel protein</fullName>
    </submittedName>
</protein>
<evidence type="ECO:0000256" key="2">
    <source>
        <dbReference type="SAM" id="Phobius"/>
    </source>
</evidence>
<sequence>MPSSQRLFVAMLVLLGLLGAGTFGYMEIEHWNFVDSLFMTAITLSTVGYQTVHPLDQSGKYFTILLIVGGVGTVGYAIATLSELILEGHVYKLLGIRKMDRKIGSLKDHVIVCGYGKIGSLVIPGLVERSIPFVLIEENPQIAREAVEKGYLTVEGNASEEEVLKKAGIERARSLLVTPSSRPADSVYITMSSRLDNPGLSIIALASDPKTESKLLKAGATRVVSPFVLGSHRMLLALTQPTILDVLDRVVSPESGGFVFDEISIPESSRFDGRTVSEFSQDLGIKFHIIAIQSKGLSRLVLPTAETIISARDQMVVIGTREDILRVKENLGLPSDLYEKGQSFETA</sequence>
<accession>A0A059Y160</accession>
<evidence type="ECO:0000313" key="6">
    <source>
        <dbReference type="Proteomes" id="UP000027059"/>
    </source>
</evidence>
<keyword evidence="5" id="KW-0407">Ion channel</keyword>
<dbReference type="OrthoDB" id="9785285at2"/>
<gene>
    <name evidence="5" type="ORF">Y981_12065</name>
</gene>
<proteinExistence type="predicted"/>
<reference evidence="6" key="1">
    <citation type="submission" date="2014-02" db="EMBL/GenBank/DDBJ databases">
        <title>Complete genome sequence and comparative genomic analysis of the nitrogen-fixing bacterium Leptospirillum ferriphilum YSK.</title>
        <authorList>
            <person name="Guo X."/>
            <person name="Yin H."/>
            <person name="Liang Y."/>
            <person name="Hu Q."/>
            <person name="Ma L."/>
            <person name="Xiao Y."/>
            <person name="Zhang X."/>
            <person name="Qiu G."/>
            <person name="Liu X."/>
        </authorList>
    </citation>
    <scope>NUCLEOTIDE SEQUENCE [LARGE SCALE GENOMIC DNA]</scope>
    <source>
        <strain evidence="6">YSK</strain>
    </source>
</reference>
<feature type="transmembrane region" description="Helical" evidence="2">
    <location>
        <begin position="61"/>
        <end position="79"/>
    </location>
</feature>
<dbReference type="KEGG" id="lfp:Y981_12065"/>
<dbReference type="InterPro" id="IPR036721">
    <property type="entry name" value="RCK_C_sf"/>
</dbReference>
<dbReference type="InterPro" id="IPR013099">
    <property type="entry name" value="K_chnl_dom"/>
</dbReference>
<dbReference type="PANTHER" id="PTHR43833">
    <property type="entry name" value="POTASSIUM CHANNEL PROTEIN 2-RELATED-RELATED"/>
    <property type="match status" value="1"/>
</dbReference>
<dbReference type="Pfam" id="PF02254">
    <property type="entry name" value="TrkA_N"/>
    <property type="match status" value="1"/>
</dbReference>
<dbReference type="SUPFAM" id="SSF116726">
    <property type="entry name" value="TrkA C-terminal domain-like"/>
    <property type="match status" value="1"/>
</dbReference>
<dbReference type="Gene3D" id="3.30.70.1450">
    <property type="entry name" value="Regulator of K+ conductance, C-terminal domain"/>
    <property type="match status" value="1"/>
</dbReference>
<evidence type="ECO:0000313" key="5">
    <source>
        <dbReference type="EMBL" id="AIA31202.1"/>
    </source>
</evidence>
<dbReference type="GO" id="GO:0006813">
    <property type="term" value="P:potassium ion transport"/>
    <property type="evidence" value="ECO:0007669"/>
    <property type="project" value="InterPro"/>
</dbReference>
<dbReference type="GO" id="GO:0005886">
    <property type="term" value="C:plasma membrane"/>
    <property type="evidence" value="ECO:0007669"/>
    <property type="project" value="UniProtKB-SubCell"/>
</dbReference>
<dbReference type="PROSITE" id="PS51202">
    <property type="entry name" value="RCK_C"/>
    <property type="match status" value="1"/>
</dbReference>
<keyword evidence="5" id="KW-0813">Transport</keyword>
<evidence type="ECO:0000256" key="1">
    <source>
        <dbReference type="ARBA" id="ARBA00004651"/>
    </source>
</evidence>
<dbReference type="SUPFAM" id="SSF81324">
    <property type="entry name" value="Voltage-gated potassium channels"/>
    <property type="match status" value="1"/>
</dbReference>
<keyword evidence="6" id="KW-1185">Reference proteome</keyword>
<dbReference type="Gene3D" id="3.40.50.720">
    <property type="entry name" value="NAD(P)-binding Rossmann-like Domain"/>
    <property type="match status" value="1"/>
</dbReference>
<dbReference type="SUPFAM" id="SSF51735">
    <property type="entry name" value="NAD(P)-binding Rossmann-fold domains"/>
    <property type="match status" value="1"/>
</dbReference>
<dbReference type="InterPro" id="IPR036291">
    <property type="entry name" value="NAD(P)-bd_dom_sf"/>
</dbReference>
<dbReference type="InterPro" id="IPR050721">
    <property type="entry name" value="Trk_Ktr_HKT_K-transport"/>
</dbReference>
<evidence type="ECO:0000259" key="3">
    <source>
        <dbReference type="PROSITE" id="PS51201"/>
    </source>
</evidence>